<proteinExistence type="inferred from homology"/>
<dbReference type="InterPro" id="IPR050034">
    <property type="entry name" value="Opp4A"/>
</dbReference>
<keyword evidence="2" id="KW-0813">Transport</keyword>
<evidence type="ECO:0000259" key="5">
    <source>
        <dbReference type="Pfam" id="PF00496"/>
    </source>
</evidence>
<evidence type="ECO:0000256" key="2">
    <source>
        <dbReference type="ARBA" id="ARBA00022448"/>
    </source>
</evidence>
<dbReference type="GO" id="GO:1904680">
    <property type="term" value="F:peptide transmembrane transporter activity"/>
    <property type="evidence" value="ECO:0007669"/>
    <property type="project" value="TreeGrafter"/>
</dbReference>
<keyword evidence="3 4" id="KW-0732">Signal</keyword>
<dbReference type="CDD" id="cd08510">
    <property type="entry name" value="PBP2_Lactococcal_OppA_like"/>
    <property type="match status" value="1"/>
</dbReference>
<dbReference type="InterPro" id="IPR039424">
    <property type="entry name" value="SBP_5"/>
</dbReference>
<protein>
    <submittedName>
        <fullName evidence="6">Peptide ABC transporter substrate-binding protein</fullName>
    </submittedName>
</protein>
<dbReference type="PROSITE" id="PS51257">
    <property type="entry name" value="PROKAR_LIPOPROTEIN"/>
    <property type="match status" value="1"/>
</dbReference>
<dbReference type="SUPFAM" id="SSF53850">
    <property type="entry name" value="Periplasmic binding protein-like II"/>
    <property type="match status" value="1"/>
</dbReference>
<evidence type="ECO:0000313" key="7">
    <source>
        <dbReference type="Proteomes" id="UP000070352"/>
    </source>
</evidence>
<accession>A0A135L4D3</accession>
<keyword evidence="7" id="KW-1185">Reference proteome</keyword>
<dbReference type="OrthoDB" id="9796817at2"/>
<feature type="signal peptide" evidence="4">
    <location>
        <begin position="1"/>
        <end position="21"/>
    </location>
</feature>
<dbReference type="GO" id="GO:0042597">
    <property type="term" value="C:periplasmic space"/>
    <property type="evidence" value="ECO:0007669"/>
    <property type="project" value="UniProtKB-ARBA"/>
</dbReference>
<evidence type="ECO:0000256" key="3">
    <source>
        <dbReference type="ARBA" id="ARBA00022729"/>
    </source>
</evidence>
<evidence type="ECO:0000256" key="4">
    <source>
        <dbReference type="SAM" id="SignalP"/>
    </source>
</evidence>
<reference evidence="6 7" key="1">
    <citation type="submission" date="2016-02" db="EMBL/GenBank/DDBJ databases">
        <title>Draft Genome for Tepidibacillus decaturensis nov. sp. Strain Z9, an Anaerobic, Moderately Thermophilic and Heterotrophic Bacterium from Deep Subsurface of the Illinois Basin, USA.</title>
        <authorList>
            <person name="Dong Y."/>
            <person name="Chang J.Y."/>
            <person name="Sanford R."/>
            <person name="Fouke B.W."/>
        </authorList>
    </citation>
    <scope>NUCLEOTIDE SEQUENCE [LARGE SCALE GENOMIC DNA]</scope>
    <source>
        <strain evidence="6 7">Z9</strain>
    </source>
</reference>
<feature type="chain" id="PRO_5038837570" evidence="4">
    <location>
        <begin position="22"/>
        <end position="577"/>
    </location>
</feature>
<dbReference type="InterPro" id="IPR030678">
    <property type="entry name" value="Peptide/Ni-bd"/>
</dbReference>
<dbReference type="Pfam" id="PF00496">
    <property type="entry name" value="SBP_bac_5"/>
    <property type="match status" value="1"/>
</dbReference>
<dbReference type="RefSeq" id="WP_068724859.1">
    <property type="nucleotide sequence ID" value="NZ_LSKU01000001.1"/>
</dbReference>
<comment type="similarity">
    <text evidence="1">Belongs to the bacterial solute-binding protein 5 family.</text>
</comment>
<dbReference type="GO" id="GO:0015833">
    <property type="term" value="P:peptide transport"/>
    <property type="evidence" value="ECO:0007669"/>
    <property type="project" value="TreeGrafter"/>
</dbReference>
<dbReference type="Gene3D" id="3.40.190.10">
    <property type="entry name" value="Periplasmic binding protein-like II"/>
    <property type="match status" value="1"/>
</dbReference>
<evidence type="ECO:0000256" key="1">
    <source>
        <dbReference type="ARBA" id="ARBA00005695"/>
    </source>
</evidence>
<comment type="caution">
    <text evidence="6">The sequence shown here is derived from an EMBL/GenBank/DDBJ whole genome shotgun (WGS) entry which is preliminary data.</text>
</comment>
<dbReference type="Gene3D" id="3.90.76.10">
    <property type="entry name" value="Dipeptide-binding Protein, Domain 1"/>
    <property type="match status" value="1"/>
</dbReference>
<dbReference type="EMBL" id="LSKU01000001">
    <property type="protein sequence ID" value="KXG43846.1"/>
    <property type="molecule type" value="Genomic_DNA"/>
</dbReference>
<dbReference type="InterPro" id="IPR000914">
    <property type="entry name" value="SBP_5_dom"/>
</dbReference>
<dbReference type="PANTHER" id="PTHR30290">
    <property type="entry name" value="PERIPLASMIC BINDING COMPONENT OF ABC TRANSPORTER"/>
    <property type="match status" value="1"/>
</dbReference>
<evidence type="ECO:0000313" key="6">
    <source>
        <dbReference type="EMBL" id="KXG43846.1"/>
    </source>
</evidence>
<feature type="domain" description="Solute-binding protein family 5" evidence="5">
    <location>
        <begin position="101"/>
        <end position="490"/>
    </location>
</feature>
<dbReference type="GO" id="GO:0043190">
    <property type="term" value="C:ATP-binding cassette (ABC) transporter complex"/>
    <property type="evidence" value="ECO:0007669"/>
    <property type="project" value="InterPro"/>
</dbReference>
<dbReference type="NCBIfam" id="NF045467">
    <property type="entry name" value="Opp4A"/>
    <property type="match status" value="1"/>
</dbReference>
<name>A0A135L4D3_9BACI</name>
<organism evidence="6 7">
    <name type="scientific">Tepidibacillus decaturensis</name>
    <dbReference type="NCBI Taxonomy" id="1413211"/>
    <lineage>
        <taxon>Bacteria</taxon>
        <taxon>Bacillati</taxon>
        <taxon>Bacillota</taxon>
        <taxon>Bacilli</taxon>
        <taxon>Bacillales</taxon>
        <taxon>Bacillaceae</taxon>
        <taxon>Tepidibacillus</taxon>
    </lineage>
</organism>
<dbReference type="Proteomes" id="UP000070352">
    <property type="component" value="Unassembled WGS sequence"/>
</dbReference>
<gene>
    <name evidence="6" type="ORF">U473_07370</name>
</gene>
<dbReference type="PIRSF" id="PIRSF002741">
    <property type="entry name" value="MppA"/>
    <property type="match status" value="1"/>
</dbReference>
<dbReference type="STRING" id="1413211.U473_07370"/>
<dbReference type="Gene3D" id="3.10.105.10">
    <property type="entry name" value="Dipeptide-binding Protein, Domain 3"/>
    <property type="match status" value="1"/>
</dbReference>
<dbReference type="PANTHER" id="PTHR30290:SF9">
    <property type="entry name" value="OLIGOPEPTIDE-BINDING PROTEIN APPA"/>
    <property type="match status" value="1"/>
</dbReference>
<sequence length="577" mass="65897">MKKSIFVLLSLILAISMFLVACSSQTTEAPPKENADQPKEETKVEPQYGGKVTYAFIQPFKGLLDRAFYEGEDDDLILNFMMDSIIETGDDLKPKPGIGTWEVSDDHKTYTFKIKQGVKWHNGEELTVEDWKYALEVLADPDYTGPRYTNVEIVEGAEAYHKGEAKSISGIEVVDPYMIKITAKKPMVNFLDQLWSYPMPKKYYEGIAVKDLPNSDKVRKNPIGLGPFKVKTIQPGEFVELERFDDYWKGKPYLDGVVYKVIDGSLASGLLKNGEVDIMMIPSSQYQEISQLPNVELIKEPALSYSYIGFKLGKWEGTESEGKVVMNNPKFQDKRLRQAMAYALDRQSLLDAFANGLGMPLDVPVPDVSWAKIDDSKITKYEYNPEKAKQLLDEAGYKDVDGDGFREDPKGKKFVINFDAMSGTEIAEPRAQAIMQMWKDVGLNVKLNGGALKEFNLFYDVVMKDDPSVELFYGAWGLASDPDPTGLWKSTDYWNFQRWYNEESDKLIEEGISEKAFDENYRKEVYYKWQQLVNEELPTIFMFQPIDVTAVNKRLHGVHTNSFTNQVDTHLWWVDQK</sequence>
<dbReference type="AlphaFoldDB" id="A0A135L4D3"/>